<evidence type="ECO:0000256" key="6">
    <source>
        <dbReference type="ARBA" id="ARBA00022692"/>
    </source>
</evidence>
<dbReference type="SMART" id="SM00086">
    <property type="entry name" value="PAC"/>
    <property type="match status" value="1"/>
</dbReference>
<dbReference type="CDD" id="cd16922">
    <property type="entry name" value="HATPase_EvgS-ArcB-TorS-like"/>
    <property type="match status" value="1"/>
</dbReference>
<dbReference type="InterPro" id="IPR003661">
    <property type="entry name" value="HisK_dim/P_dom"/>
</dbReference>
<feature type="modified residue" description="4-aspartylphosphate" evidence="13">
    <location>
        <position position="630"/>
    </location>
</feature>
<protein>
    <recommendedName>
        <fullName evidence="3">histidine kinase</fullName>
        <ecNumber evidence="3">2.7.13.3</ecNumber>
    </recommendedName>
</protein>
<dbReference type="GO" id="GO:0000155">
    <property type="term" value="F:phosphorelay sensor kinase activity"/>
    <property type="evidence" value="ECO:0007669"/>
    <property type="project" value="InterPro"/>
</dbReference>
<dbReference type="InterPro" id="IPR011006">
    <property type="entry name" value="CheY-like_superfamily"/>
</dbReference>
<proteinExistence type="predicted"/>
<dbReference type="PROSITE" id="PS50109">
    <property type="entry name" value="HIS_KIN"/>
    <property type="match status" value="1"/>
</dbReference>
<dbReference type="NCBIfam" id="TIGR00229">
    <property type="entry name" value="sensory_box"/>
    <property type="match status" value="1"/>
</dbReference>
<evidence type="ECO:0000256" key="9">
    <source>
        <dbReference type="ARBA" id="ARBA00022840"/>
    </source>
</evidence>
<keyword evidence="4 13" id="KW-0597">Phosphoprotein</keyword>
<comment type="catalytic activity">
    <reaction evidence="1">
        <text>ATP + protein L-histidine = ADP + protein N-phospho-L-histidine.</text>
        <dbReference type="EC" id="2.7.13.3"/>
    </reaction>
</comment>
<evidence type="ECO:0000256" key="10">
    <source>
        <dbReference type="ARBA" id="ARBA00022989"/>
    </source>
</evidence>
<dbReference type="Gene3D" id="3.30.450.40">
    <property type="match status" value="1"/>
</dbReference>
<accession>R1GX99</accession>
<evidence type="ECO:0000256" key="1">
    <source>
        <dbReference type="ARBA" id="ARBA00000085"/>
    </source>
</evidence>
<keyword evidence="11" id="KW-0902">Two-component regulatory system</keyword>
<dbReference type="Pfam" id="PF02518">
    <property type="entry name" value="HATPase_c"/>
    <property type="match status" value="1"/>
</dbReference>
<evidence type="ECO:0000259" key="15">
    <source>
        <dbReference type="PROSITE" id="PS50110"/>
    </source>
</evidence>
<keyword evidence="8 17" id="KW-0418">Kinase</keyword>
<evidence type="ECO:0000259" key="14">
    <source>
        <dbReference type="PROSITE" id="PS50109"/>
    </source>
</evidence>
<dbReference type="SUPFAM" id="SSF47384">
    <property type="entry name" value="Homodimeric domain of signal transducing histidine kinase"/>
    <property type="match status" value="1"/>
</dbReference>
<evidence type="ECO:0000256" key="12">
    <source>
        <dbReference type="ARBA" id="ARBA00023136"/>
    </source>
</evidence>
<name>R1GX99_9GAMM</name>
<evidence type="ECO:0000256" key="2">
    <source>
        <dbReference type="ARBA" id="ARBA00004370"/>
    </source>
</evidence>
<dbReference type="EMBL" id="AQGQ01000018">
    <property type="protein sequence ID" value="EOD56165.1"/>
    <property type="molecule type" value="Genomic_DNA"/>
</dbReference>
<sequence>MTPVPSADNQELEALNDKLQATLMELVHCRAREEQYRQESQTLLAGLGTLAEARTLDQVLDSLIRSLQPFIGFEQADVLAWDQGTGITHLSTEPGECGRGWHRSPLFARALAGETLVIYDPGQLPEFAAVAGKAGWASLMLTGLHAPGFVGILLCRHSVRGGLDLQSKAALARCRPLISQALVNIAYRARLQQQVALKTRELQASELRFRRFAAMASDWFWETDADHRLSYVSAPGYQGGVMAMETGRSLYEIAHEREGEPWEKFRHLVEGRQTIRAERVRIKTGGTVRWMEVSAEPSFDQQGRFSGYSGTARDIGPQIHREQQLAQARDQAEAANRAKSQFLAMMTHEIRSPMNAVMGMLDLLQHEALAPAQQSLLGHAAHSARLLQTIIDDVLDFSKIEAHSLELHCERFSPRSLCQAIMEPLHAMASGKGLTLYCELEDAVPDALFGDPVRLSQIVNNLLGNAVKFTERGRVVLRMGWDGQRLCIEVQDSGIGISEGDQARLFEPFTQVDSSATRHCAGTGLGLSISKRLVTLMGGELCLASQLGEGSRFWFSLPGLSLPCESEARASPPKLTLRPLDVLVVEDSPVNQLVVSLMLQKLVSRVRLAGNGLEAISQVAEQAPDLILMDMRMPQMDGLEATRLLRELGYQMPIVALTANAMAEDRARCLDGGMTDFLAKPISLARLRDCLARHC</sequence>
<dbReference type="FunFam" id="3.30.565.10:FF:000010">
    <property type="entry name" value="Sensor histidine kinase RcsC"/>
    <property type="match status" value="1"/>
</dbReference>
<dbReference type="Gene3D" id="3.30.565.10">
    <property type="entry name" value="Histidine kinase-like ATPase, C-terminal domain"/>
    <property type="match status" value="1"/>
</dbReference>
<feature type="domain" description="PAC" evidence="16">
    <location>
        <begin position="273"/>
        <end position="327"/>
    </location>
</feature>
<dbReference type="GO" id="GO:0016020">
    <property type="term" value="C:membrane"/>
    <property type="evidence" value="ECO:0007669"/>
    <property type="project" value="UniProtKB-SubCell"/>
</dbReference>
<keyword evidence="7" id="KW-0547">Nucleotide-binding</keyword>
<dbReference type="Gene3D" id="3.30.450.20">
    <property type="entry name" value="PAS domain"/>
    <property type="match status" value="1"/>
</dbReference>
<dbReference type="SUPFAM" id="SSF55785">
    <property type="entry name" value="PYP-like sensor domain (PAS domain)"/>
    <property type="match status" value="1"/>
</dbReference>
<dbReference type="InterPro" id="IPR001789">
    <property type="entry name" value="Sig_transdc_resp-reg_receiver"/>
</dbReference>
<keyword evidence="18" id="KW-1185">Reference proteome</keyword>
<dbReference type="AlphaFoldDB" id="R1GX99"/>
<dbReference type="InterPro" id="IPR005467">
    <property type="entry name" value="His_kinase_dom"/>
</dbReference>
<evidence type="ECO:0000256" key="5">
    <source>
        <dbReference type="ARBA" id="ARBA00022679"/>
    </source>
</evidence>
<evidence type="ECO:0000313" key="17">
    <source>
        <dbReference type="EMBL" id="EOD56165.1"/>
    </source>
</evidence>
<dbReference type="PRINTS" id="PR00344">
    <property type="entry name" value="BCTRLSENSOR"/>
</dbReference>
<dbReference type="Gene3D" id="3.40.50.2300">
    <property type="match status" value="1"/>
</dbReference>
<dbReference type="SUPFAM" id="SSF55874">
    <property type="entry name" value="ATPase domain of HSP90 chaperone/DNA topoisomerase II/histidine kinase"/>
    <property type="match status" value="1"/>
</dbReference>
<dbReference type="PROSITE" id="PS50113">
    <property type="entry name" value="PAC"/>
    <property type="match status" value="1"/>
</dbReference>
<evidence type="ECO:0000256" key="3">
    <source>
        <dbReference type="ARBA" id="ARBA00012438"/>
    </source>
</evidence>
<dbReference type="CDD" id="cd17546">
    <property type="entry name" value="REC_hyHK_CKI1_RcsC-like"/>
    <property type="match status" value="1"/>
</dbReference>
<feature type="domain" description="Response regulatory" evidence="15">
    <location>
        <begin position="581"/>
        <end position="695"/>
    </location>
</feature>
<dbReference type="InterPro" id="IPR000700">
    <property type="entry name" value="PAS-assoc_C"/>
</dbReference>
<comment type="subcellular location">
    <subcellularLocation>
        <location evidence="2">Membrane</location>
    </subcellularLocation>
</comment>
<comment type="caution">
    <text evidence="17">The sequence shown here is derived from an EMBL/GenBank/DDBJ whole genome shotgun (WGS) entry which is preliminary data.</text>
</comment>
<dbReference type="OrthoDB" id="9810730at2"/>
<dbReference type="SMART" id="SM00388">
    <property type="entry name" value="HisKA"/>
    <property type="match status" value="1"/>
</dbReference>
<dbReference type="Proteomes" id="UP000013526">
    <property type="component" value="Unassembled WGS sequence"/>
</dbReference>
<dbReference type="SMART" id="SM00387">
    <property type="entry name" value="HATPase_c"/>
    <property type="match status" value="1"/>
</dbReference>
<evidence type="ECO:0000256" key="13">
    <source>
        <dbReference type="PROSITE-ProRule" id="PRU00169"/>
    </source>
</evidence>
<evidence type="ECO:0000259" key="16">
    <source>
        <dbReference type="PROSITE" id="PS50113"/>
    </source>
</evidence>
<dbReference type="EC" id="2.7.13.3" evidence="3"/>
<dbReference type="GO" id="GO:0005524">
    <property type="term" value="F:ATP binding"/>
    <property type="evidence" value="ECO:0007669"/>
    <property type="project" value="UniProtKB-KW"/>
</dbReference>
<dbReference type="InterPro" id="IPR000014">
    <property type="entry name" value="PAS"/>
</dbReference>
<dbReference type="SMART" id="SM00448">
    <property type="entry name" value="REC"/>
    <property type="match status" value="1"/>
</dbReference>
<evidence type="ECO:0000256" key="4">
    <source>
        <dbReference type="ARBA" id="ARBA00022553"/>
    </source>
</evidence>
<keyword evidence="5" id="KW-0808">Transferase</keyword>
<dbReference type="Gene3D" id="1.10.287.130">
    <property type="match status" value="1"/>
</dbReference>
<dbReference type="Pfam" id="PF00072">
    <property type="entry name" value="Response_reg"/>
    <property type="match status" value="1"/>
</dbReference>
<keyword evidence="10" id="KW-1133">Transmembrane helix</keyword>
<reference evidence="17 18" key="1">
    <citation type="journal article" date="2013" name="Genome Announc.">
        <title>Draft Genome Sequence of Aeromonas molluscorum Strain 848TT, Isolated from Bivalve Molluscs.</title>
        <authorList>
            <person name="Spataro N."/>
            <person name="Farfan M."/>
            <person name="Albarral V."/>
            <person name="Sanglas A."/>
            <person name="Loren J.G."/>
            <person name="Fuste M.C."/>
            <person name="Bosch E."/>
        </authorList>
    </citation>
    <scope>NUCLEOTIDE SEQUENCE [LARGE SCALE GENOMIC DNA]</scope>
    <source>
        <strain evidence="17 18">848</strain>
    </source>
</reference>
<evidence type="ECO:0000256" key="7">
    <source>
        <dbReference type="ARBA" id="ARBA00022741"/>
    </source>
</evidence>
<dbReference type="PANTHER" id="PTHR45339">
    <property type="entry name" value="HYBRID SIGNAL TRANSDUCTION HISTIDINE KINASE J"/>
    <property type="match status" value="1"/>
</dbReference>
<dbReference type="PROSITE" id="PS50110">
    <property type="entry name" value="RESPONSE_REGULATORY"/>
    <property type="match status" value="1"/>
</dbReference>
<dbReference type="RefSeq" id="WP_005894466.1">
    <property type="nucleotide sequence ID" value="NZ_AQGQ01000018.1"/>
</dbReference>
<dbReference type="InterPro" id="IPR036890">
    <property type="entry name" value="HATPase_C_sf"/>
</dbReference>
<dbReference type="InterPro" id="IPR036097">
    <property type="entry name" value="HisK_dim/P_sf"/>
</dbReference>
<dbReference type="InterPro" id="IPR003594">
    <property type="entry name" value="HATPase_dom"/>
</dbReference>
<dbReference type="SUPFAM" id="SSF52172">
    <property type="entry name" value="CheY-like"/>
    <property type="match status" value="1"/>
</dbReference>
<keyword evidence="6" id="KW-0812">Transmembrane</keyword>
<dbReference type="GO" id="GO:0006355">
    <property type="term" value="P:regulation of DNA-templated transcription"/>
    <property type="evidence" value="ECO:0007669"/>
    <property type="project" value="InterPro"/>
</dbReference>
<dbReference type="PANTHER" id="PTHR45339:SF5">
    <property type="entry name" value="HISTIDINE KINASE"/>
    <property type="match status" value="1"/>
</dbReference>
<dbReference type="CDD" id="cd00130">
    <property type="entry name" value="PAS"/>
    <property type="match status" value="1"/>
</dbReference>
<dbReference type="InterPro" id="IPR035965">
    <property type="entry name" value="PAS-like_dom_sf"/>
</dbReference>
<evidence type="ECO:0000256" key="8">
    <source>
        <dbReference type="ARBA" id="ARBA00022777"/>
    </source>
</evidence>
<dbReference type="Pfam" id="PF00512">
    <property type="entry name" value="HisKA"/>
    <property type="match status" value="1"/>
</dbReference>
<evidence type="ECO:0000256" key="11">
    <source>
        <dbReference type="ARBA" id="ARBA00023012"/>
    </source>
</evidence>
<dbReference type="CDD" id="cd00082">
    <property type="entry name" value="HisKA"/>
    <property type="match status" value="1"/>
</dbReference>
<dbReference type="InterPro" id="IPR013767">
    <property type="entry name" value="PAS_fold"/>
</dbReference>
<evidence type="ECO:0000313" key="18">
    <source>
        <dbReference type="Proteomes" id="UP000013526"/>
    </source>
</evidence>
<dbReference type="InterPro" id="IPR001610">
    <property type="entry name" value="PAC"/>
</dbReference>
<dbReference type="InterPro" id="IPR004358">
    <property type="entry name" value="Sig_transdc_His_kin-like_C"/>
</dbReference>
<dbReference type="FunFam" id="1.10.287.130:FF:000004">
    <property type="entry name" value="Ethylene receptor 1"/>
    <property type="match status" value="1"/>
</dbReference>
<feature type="domain" description="Histidine kinase" evidence="14">
    <location>
        <begin position="345"/>
        <end position="561"/>
    </location>
</feature>
<keyword evidence="9" id="KW-0067">ATP-binding</keyword>
<gene>
    <name evidence="17" type="ORF">G113_04933</name>
</gene>
<keyword evidence="12" id="KW-0472">Membrane</keyword>
<organism evidence="17 18">
    <name type="scientific">Aeromonas molluscorum 848</name>
    <dbReference type="NCBI Taxonomy" id="1268236"/>
    <lineage>
        <taxon>Bacteria</taxon>
        <taxon>Pseudomonadati</taxon>
        <taxon>Pseudomonadota</taxon>
        <taxon>Gammaproteobacteria</taxon>
        <taxon>Aeromonadales</taxon>
        <taxon>Aeromonadaceae</taxon>
        <taxon>Aeromonas</taxon>
    </lineage>
</organism>
<dbReference type="InterPro" id="IPR029016">
    <property type="entry name" value="GAF-like_dom_sf"/>
</dbReference>
<dbReference type="Pfam" id="PF00989">
    <property type="entry name" value="PAS"/>
    <property type="match status" value="1"/>
</dbReference>
<dbReference type="PATRIC" id="fig|1268236.3.peg.984"/>